<dbReference type="SUPFAM" id="SSF56731">
    <property type="entry name" value="DNA primase core"/>
    <property type="match status" value="1"/>
</dbReference>
<dbReference type="CDD" id="cd09279">
    <property type="entry name" value="RNase_HI_like"/>
    <property type="match status" value="1"/>
</dbReference>
<dbReference type="EMBL" id="HBFR01004927">
    <property type="protein sequence ID" value="CAD8876223.1"/>
    <property type="molecule type" value="Transcribed_RNA"/>
</dbReference>
<feature type="region of interest" description="Disordered" evidence="1">
    <location>
        <begin position="234"/>
        <end position="296"/>
    </location>
</feature>
<dbReference type="PROSITE" id="PS50880">
    <property type="entry name" value="TOPRIM"/>
    <property type="match status" value="1"/>
</dbReference>
<dbReference type="Gene3D" id="3.40.1360.10">
    <property type="match status" value="1"/>
</dbReference>
<dbReference type="Gene3D" id="3.30.420.10">
    <property type="entry name" value="Ribonuclease H-like superfamily/Ribonuclease H"/>
    <property type="match status" value="1"/>
</dbReference>
<accession>A0A7S1B7I3</accession>
<organism evidence="4">
    <name type="scientific">Corethron hystrix</name>
    <dbReference type="NCBI Taxonomy" id="216773"/>
    <lineage>
        <taxon>Eukaryota</taxon>
        <taxon>Sar</taxon>
        <taxon>Stramenopiles</taxon>
        <taxon>Ochrophyta</taxon>
        <taxon>Bacillariophyta</taxon>
        <taxon>Coscinodiscophyceae</taxon>
        <taxon>Corethrophycidae</taxon>
        <taxon>Corethrales</taxon>
        <taxon>Corethraceae</taxon>
        <taxon>Corethron</taxon>
    </lineage>
</organism>
<protein>
    <recommendedName>
        <fullName evidence="5">RNase H type-1 domain-containing protein</fullName>
    </recommendedName>
</protein>
<dbReference type="GO" id="GO:0006269">
    <property type="term" value="P:DNA replication, synthesis of primer"/>
    <property type="evidence" value="ECO:0007669"/>
    <property type="project" value="TreeGrafter"/>
</dbReference>
<dbReference type="GO" id="GO:0003676">
    <property type="term" value="F:nucleic acid binding"/>
    <property type="evidence" value="ECO:0007669"/>
    <property type="project" value="InterPro"/>
</dbReference>
<dbReference type="InterPro" id="IPR012337">
    <property type="entry name" value="RNaseH-like_sf"/>
</dbReference>
<feature type="domain" description="Toprim" evidence="3">
    <location>
        <begin position="32"/>
        <end position="118"/>
    </location>
</feature>
<dbReference type="Pfam" id="PF13155">
    <property type="entry name" value="Toprim_2"/>
    <property type="match status" value="1"/>
</dbReference>
<name>A0A7S1B7I3_9STRA</name>
<dbReference type="InterPro" id="IPR050219">
    <property type="entry name" value="DnaG_primase"/>
</dbReference>
<dbReference type="PROSITE" id="PS50879">
    <property type="entry name" value="RNASE_H_1"/>
    <property type="match status" value="1"/>
</dbReference>
<proteinExistence type="predicted"/>
<dbReference type="InterPro" id="IPR002156">
    <property type="entry name" value="RNaseH_domain"/>
</dbReference>
<dbReference type="PANTHER" id="PTHR30313">
    <property type="entry name" value="DNA PRIMASE"/>
    <property type="match status" value="1"/>
</dbReference>
<dbReference type="GO" id="GO:0005737">
    <property type="term" value="C:cytoplasm"/>
    <property type="evidence" value="ECO:0007669"/>
    <property type="project" value="TreeGrafter"/>
</dbReference>
<sequence>MYSSSSSGDDDADGEDEDELAGANHVQDSAKKNTIIVEGYFDVIALASIGIHNVVATMGTAISKEQLQLAAKGKNRLILCLDNDAPGRNATARLCASPLFRDFLNSTCVEVFVASLPPNVDDPGAFCTSGGDAARFRAEVLETARPYAEWYLRHVVAELDPLAAEGQRGLRAVLGRAAHFLMERGLQDMAATAAEAAAARLMAARNLTEVEVGGGAALRIQIETHILDAVARMEGEDEAGRRRTRATLLPHQGRKGVRKESTETGADAAGEDDTRLSHRSAREGNPPRPALRWREEEPPPYLPQFACPSDRDWLEMGTTRGDRHLVLGLERGRGPQKEIVYFQESTAGLVLASPAGRDVSRQKVAAEEQLLRALVCHPAARNALLVPGGAAADVVVWSAPEREWLYRVLKGETTDNGTEDVLPPELREGGTAKQLQEHLRERLDVPAGAFAAVPDPEEEGEALRCDHRAAREKGSTVDVDREGKVADDADAVEWEGFLPGLEKYGKPDTRAPEDHRAAAAGAREAPRGSLDVVFEDRAPEALHGASVLQDGDARAQLTVQEALATILKCMETLRRDHLLAMWRETEAELSRRPVAEDAGGDGDAVSADVMEAADSEVDAFPDLPVPQKLSPAAMATHELQALVPRIQAQAAAATASVRRQEDSHRRVRGRILEHATQGKGVSEFSSTAVEREELYDMMDNFLDNLEEDGDVGLHHDDDALYVFGTDAEAGGDVHPAYGQARREIVFDPQKRPTRSLDNSGLTELIKQHADNLPYIEDSETQPDGDLKQDQDQAAALPDLDPAVTYLLRFDGGSRGNPSPVAGAGYILLAPDGPEVAAGYAYLGTNGTARTNNEAEYLALLGGLELCARLGVRKLMVQGDSELVVRQVTGEYKCKSRRLQPLHEKVIGLMREDGGTFELCLIEHILREENGRADALANLAMDTMDTWSSR</sequence>
<dbReference type="PANTHER" id="PTHR30313:SF2">
    <property type="entry name" value="DNA PRIMASE"/>
    <property type="match status" value="1"/>
</dbReference>
<evidence type="ECO:0000313" key="4">
    <source>
        <dbReference type="EMBL" id="CAD8876223.1"/>
    </source>
</evidence>
<evidence type="ECO:0000259" key="2">
    <source>
        <dbReference type="PROSITE" id="PS50879"/>
    </source>
</evidence>
<reference evidence="4" key="1">
    <citation type="submission" date="2021-01" db="EMBL/GenBank/DDBJ databases">
        <authorList>
            <person name="Corre E."/>
            <person name="Pelletier E."/>
            <person name="Niang G."/>
            <person name="Scheremetjew M."/>
            <person name="Finn R."/>
            <person name="Kale V."/>
            <person name="Holt S."/>
            <person name="Cochrane G."/>
            <person name="Meng A."/>
            <person name="Brown T."/>
            <person name="Cohen L."/>
        </authorList>
    </citation>
    <scope>NUCLEOTIDE SEQUENCE</scope>
    <source>
        <strain evidence="4">308</strain>
    </source>
</reference>
<dbReference type="InterPro" id="IPR034151">
    <property type="entry name" value="TOPRIM_DnaG_bac"/>
</dbReference>
<dbReference type="InterPro" id="IPR006171">
    <property type="entry name" value="TOPRIM_dom"/>
</dbReference>
<dbReference type="InterPro" id="IPR036397">
    <property type="entry name" value="RNaseH_sf"/>
</dbReference>
<evidence type="ECO:0000256" key="1">
    <source>
        <dbReference type="SAM" id="MobiDB-lite"/>
    </source>
</evidence>
<evidence type="ECO:0008006" key="5">
    <source>
        <dbReference type="Google" id="ProtNLM"/>
    </source>
</evidence>
<feature type="domain" description="RNase H type-1" evidence="2">
    <location>
        <begin position="801"/>
        <end position="941"/>
    </location>
</feature>
<feature type="compositionally biased region" description="Acidic residues" evidence="1">
    <location>
        <begin position="8"/>
        <end position="20"/>
    </location>
</feature>
<dbReference type="SMART" id="SM00493">
    <property type="entry name" value="TOPRIM"/>
    <property type="match status" value="1"/>
</dbReference>
<dbReference type="AlphaFoldDB" id="A0A7S1B7I3"/>
<feature type="compositionally biased region" description="Basic and acidic residues" evidence="1">
    <location>
        <begin position="272"/>
        <end position="282"/>
    </location>
</feature>
<feature type="region of interest" description="Disordered" evidence="1">
    <location>
        <begin position="1"/>
        <end position="25"/>
    </location>
</feature>
<dbReference type="Pfam" id="PF13456">
    <property type="entry name" value="RVT_3"/>
    <property type="match status" value="1"/>
</dbReference>
<dbReference type="GO" id="GO:0004523">
    <property type="term" value="F:RNA-DNA hybrid ribonuclease activity"/>
    <property type="evidence" value="ECO:0007669"/>
    <property type="project" value="InterPro"/>
</dbReference>
<gene>
    <name evidence="4" type="ORF">CHYS00102_LOCUS3401</name>
</gene>
<dbReference type="SUPFAM" id="SSF53098">
    <property type="entry name" value="Ribonuclease H-like"/>
    <property type="match status" value="1"/>
</dbReference>
<evidence type="ECO:0000259" key="3">
    <source>
        <dbReference type="PROSITE" id="PS50880"/>
    </source>
</evidence>
<dbReference type="CDD" id="cd03364">
    <property type="entry name" value="TOPRIM_DnaG_primases"/>
    <property type="match status" value="1"/>
</dbReference>